<organism evidence="2 3">
    <name type="scientific">Bradyrhizobium retamae</name>
    <dbReference type="NCBI Taxonomy" id="1300035"/>
    <lineage>
        <taxon>Bacteria</taxon>
        <taxon>Pseudomonadati</taxon>
        <taxon>Pseudomonadota</taxon>
        <taxon>Alphaproteobacteria</taxon>
        <taxon>Hyphomicrobiales</taxon>
        <taxon>Nitrobacteraceae</taxon>
        <taxon>Bradyrhizobium</taxon>
    </lineage>
</organism>
<feature type="region of interest" description="Disordered" evidence="1">
    <location>
        <begin position="59"/>
        <end position="78"/>
    </location>
</feature>
<protein>
    <submittedName>
        <fullName evidence="2">Uncharacterized protein</fullName>
    </submittedName>
</protein>
<proteinExistence type="predicted"/>
<evidence type="ECO:0000313" key="2">
    <source>
        <dbReference type="EMBL" id="KRR18146.1"/>
    </source>
</evidence>
<dbReference type="Proteomes" id="UP000052023">
    <property type="component" value="Unassembled WGS sequence"/>
</dbReference>
<dbReference type="RefSeq" id="WP_057847225.1">
    <property type="nucleotide sequence ID" value="NZ_LLYA01000200.1"/>
</dbReference>
<dbReference type="EMBL" id="LLYA01000200">
    <property type="protein sequence ID" value="KRR18146.1"/>
    <property type="molecule type" value="Genomic_DNA"/>
</dbReference>
<evidence type="ECO:0000256" key="1">
    <source>
        <dbReference type="SAM" id="MobiDB-lite"/>
    </source>
</evidence>
<accession>A0A0R3MCS7</accession>
<reference evidence="2 3" key="1">
    <citation type="submission" date="2014-03" db="EMBL/GenBank/DDBJ databases">
        <title>Bradyrhizobium valentinum sp. nov., isolated from effective nodules of Lupinus mariae-josephae, a lupine endemic of basic-lime soils in Eastern Spain.</title>
        <authorList>
            <person name="Duran D."/>
            <person name="Rey L."/>
            <person name="Navarro A."/>
            <person name="Busquets A."/>
            <person name="Imperial J."/>
            <person name="Ruiz-Argueso T."/>
        </authorList>
    </citation>
    <scope>NUCLEOTIDE SEQUENCE [LARGE SCALE GENOMIC DNA]</scope>
    <source>
        <strain evidence="2 3">Ro19</strain>
    </source>
</reference>
<name>A0A0R3MCS7_9BRAD</name>
<gene>
    <name evidence="2" type="ORF">CQ13_35410</name>
</gene>
<sequence length="78" mass="8986">MSPQKITFGEMREEGYRGIIIYCRDHKCSHSVHMSADRWSDNVRISDVEPLFTCTACGKKGGDIRSDPSTYLKPEKYR</sequence>
<comment type="caution">
    <text evidence="2">The sequence shown here is derived from an EMBL/GenBank/DDBJ whole genome shotgun (WGS) entry which is preliminary data.</text>
</comment>
<evidence type="ECO:0000313" key="3">
    <source>
        <dbReference type="Proteomes" id="UP000052023"/>
    </source>
</evidence>
<dbReference type="AlphaFoldDB" id="A0A0R3MCS7"/>
<keyword evidence="3" id="KW-1185">Reference proteome</keyword>
<dbReference type="OrthoDB" id="8455678at2"/>